<name>A0A0U2NR52_9ENTE</name>
<feature type="transmembrane region" description="Helical" evidence="1">
    <location>
        <begin position="50"/>
        <end position="74"/>
    </location>
</feature>
<evidence type="ECO:0000256" key="1">
    <source>
        <dbReference type="SAM" id="Phobius"/>
    </source>
</evidence>
<accession>A0A0U2NR52</accession>
<organism evidence="2 3">
    <name type="scientific">Enterococcus rotai</name>
    <dbReference type="NCBI Taxonomy" id="118060"/>
    <lineage>
        <taxon>Bacteria</taxon>
        <taxon>Bacillati</taxon>
        <taxon>Bacillota</taxon>
        <taxon>Bacilli</taxon>
        <taxon>Lactobacillales</taxon>
        <taxon>Enterococcaceae</taxon>
        <taxon>Enterococcus</taxon>
    </lineage>
</organism>
<feature type="transmembrane region" description="Helical" evidence="1">
    <location>
        <begin position="100"/>
        <end position="118"/>
    </location>
</feature>
<evidence type="ECO:0000313" key="2">
    <source>
        <dbReference type="EMBL" id="ALS37410.1"/>
    </source>
</evidence>
<reference evidence="3" key="1">
    <citation type="submission" date="2015-12" db="EMBL/GenBank/DDBJ databases">
        <authorList>
            <person name="Lauer A."/>
            <person name="Humrighouse B."/>
            <person name="Loparev V."/>
            <person name="Shewmaker P.L."/>
            <person name="Whitney A.M."/>
            <person name="McLaughlin R.W."/>
        </authorList>
    </citation>
    <scope>NUCLEOTIDE SEQUENCE [LARGE SCALE GENOMIC DNA]</scope>
    <source>
        <strain evidence="3">LMG 26678</strain>
    </source>
</reference>
<proteinExistence type="predicted"/>
<protein>
    <submittedName>
        <fullName evidence="2">Uncharacterized protein</fullName>
    </submittedName>
</protein>
<dbReference type="RefSeq" id="WP_208927071.1">
    <property type="nucleotide sequence ID" value="NZ_CP013655.1"/>
</dbReference>
<gene>
    <name evidence="2" type="ORF">ATZ35_09665</name>
</gene>
<dbReference type="STRING" id="118060.ATZ35_09665"/>
<sequence>MIYVGIISTVIFIFAAVFSIASVFNAISVLGQVRKGKLDELEKKTVSDSLVYSMLVLLFLHLVQFILGMIFNFMPDGPFHYYPIISGGLPFREVMGNSPWHFEALFFDFFIFSIIYFFRKRKYRE</sequence>
<dbReference type="Proteomes" id="UP000067523">
    <property type="component" value="Chromosome"/>
</dbReference>
<keyword evidence="1" id="KW-0472">Membrane</keyword>
<dbReference type="EMBL" id="CP013655">
    <property type="protein sequence ID" value="ALS37410.1"/>
    <property type="molecule type" value="Genomic_DNA"/>
</dbReference>
<keyword evidence="1" id="KW-0812">Transmembrane</keyword>
<dbReference type="AlphaFoldDB" id="A0A0U2NR52"/>
<keyword evidence="1" id="KW-1133">Transmembrane helix</keyword>
<keyword evidence="3" id="KW-1185">Reference proteome</keyword>
<dbReference type="KEGG" id="erx:ATZ35_09665"/>
<feature type="transmembrane region" description="Helical" evidence="1">
    <location>
        <begin position="6"/>
        <end position="30"/>
    </location>
</feature>
<evidence type="ECO:0000313" key="3">
    <source>
        <dbReference type="Proteomes" id="UP000067523"/>
    </source>
</evidence>